<accession>A0A8R1TT61</accession>
<protein>
    <submittedName>
        <fullName evidence="1">Uncharacterized protein</fullName>
    </submittedName>
</protein>
<evidence type="ECO:0000313" key="2">
    <source>
        <dbReference type="Proteomes" id="UP000024404"/>
    </source>
</evidence>
<dbReference type="EMBL" id="CMVM020000122">
    <property type="status" value="NOT_ANNOTATED_CDS"/>
    <property type="molecule type" value="Genomic_DNA"/>
</dbReference>
<dbReference type="Proteomes" id="UP000024404">
    <property type="component" value="Unassembled WGS sequence"/>
</dbReference>
<evidence type="ECO:0000313" key="1">
    <source>
        <dbReference type="EnsemblMetazoa" id="OVOC3863.1"/>
    </source>
</evidence>
<reference evidence="1" key="2">
    <citation type="submission" date="2022-06" db="UniProtKB">
        <authorList>
            <consortium name="EnsemblMetazoa"/>
        </authorList>
    </citation>
    <scope>IDENTIFICATION</scope>
</reference>
<dbReference type="AlphaFoldDB" id="A0A8R1TT61"/>
<sequence length="124" mass="14698">MDVYHNVFVLPIAMKFKYWLWLTVQPTSYKSLYYITLFIPIVEVLTSEFSPVLPPKWKFSSTLLQKVDGKMIYTEFIIAMPVWRLEKEFLSYCIESSVIKSAQSRTPMMIRHVNQNKGSEYKDE</sequence>
<proteinExistence type="predicted"/>
<reference evidence="2" key="1">
    <citation type="submission" date="2013-10" db="EMBL/GenBank/DDBJ databases">
        <title>Genome sequencing of Onchocerca volvulus.</title>
        <authorList>
            <person name="Cotton J."/>
            <person name="Tsai J."/>
            <person name="Stanley E."/>
            <person name="Tracey A."/>
            <person name="Holroyd N."/>
            <person name="Lustigman S."/>
            <person name="Berriman M."/>
        </authorList>
    </citation>
    <scope>NUCLEOTIDE SEQUENCE</scope>
</reference>
<name>A0A8R1TT61_ONCVO</name>
<keyword evidence="2" id="KW-1185">Reference proteome</keyword>
<organism evidence="1 2">
    <name type="scientific">Onchocerca volvulus</name>
    <dbReference type="NCBI Taxonomy" id="6282"/>
    <lineage>
        <taxon>Eukaryota</taxon>
        <taxon>Metazoa</taxon>
        <taxon>Ecdysozoa</taxon>
        <taxon>Nematoda</taxon>
        <taxon>Chromadorea</taxon>
        <taxon>Rhabditida</taxon>
        <taxon>Spirurina</taxon>
        <taxon>Spiruromorpha</taxon>
        <taxon>Filarioidea</taxon>
        <taxon>Onchocercidae</taxon>
        <taxon>Onchocerca</taxon>
    </lineage>
</organism>
<dbReference type="EnsemblMetazoa" id="OVOC3863.1">
    <property type="protein sequence ID" value="OVOC3863.1"/>
    <property type="gene ID" value="WBGene00240672"/>
</dbReference>